<protein>
    <recommendedName>
        <fullName evidence="4">Lipoprotein</fullName>
    </recommendedName>
</protein>
<evidence type="ECO:0000256" key="1">
    <source>
        <dbReference type="SAM" id="SignalP"/>
    </source>
</evidence>
<dbReference type="Proteomes" id="UP000609121">
    <property type="component" value="Unassembled WGS sequence"/>
</dbReference>
<reference evidence="2" key="1">
    <citation type="submission" date="2020-09" db="EMBL/GenBank/DDBJ databases">
        <title>A novel bacterium of genus Mangrovicoccus, isolated from South China Sea.</title>
        <authorList>
            <person name="Huang H."/>
            <person name="Mo K."/>
            <person name="Hu Y."/>
        </authorList>
    </citation>
    <scope>NUCLEOTIDE SEQUENCE</scope>
    <source>
        <strain evidence="2">HB182678</strain>
    </source>
</reference>
<feature type="chain" id="PRO_5035322668" description="Lipoprotein" evidence="1">
    <location>
        <begin position="21"/>
        <end position="149"/>
    </location>
</feature>
<gene>
    <name evidence="2" type="ORF">ICN82_10960</name>
</gene>
<proteinExistence type="predicted"/>
<dbReference type="EMBL" id="JACVXA010000031">
    <property type="protein sequence ID" value="MBE3638725.1"/>
    <property type="molecule type" value="Genomic_DNA"/>
</dbReference>
<accession>A0A8J6YVQ4</accession>
<feature type="signal peptide" evidence="1">
    <location>
        <begin position="1"/>
        <end position="20"/>
    </location>
</feature>
<keyword evidence="3" id="KW-1185">Reference proteome</keyword>
<dbReference type="AlphaFoldDB" id="A0A8J6YVQ4"/>
<keyword evidence="1" id="KW-0732">Signal</keyword>
<evidence type="ECO:0008006" key="4">
    <source>
        <dbReference type="Google" id="ProtNLM"/>
    </source>
</evidence>
<dbReference type="RefSeq" id="WP_193182629.1">
    <property type="nucleotide sequence ID" value="NZ_JACVXA010000031.1"/>
</dbReference>
<evidence type="ECO:0000313" key="2">
    <source>
        <dbReference type="EMBL" id="MBE3638725.1"/>
    </source>
</evidence>
<sequence>MRKNIALTAMAATLALGACATTLTPEAEARLLADVAPEKRPVLEAAGQGAPGSAVGQLLVGVLFASQCEGIWIDEPVGRYAEAKLDAFKKEGGDIETEALKQAIAAFAESHDVDPVDLKDPPIGCPIAEEEIDAGTLTGVLLTREEPAS</sequence>
<dbReference type="PROSITE" id="PS51257">
    <property type="entry name" value="PROKAR_LIPOPROTEIN"/>
    <property type="match status" value="1"/>
</dbReference>
<comment type="caution">
    <text evidence="2">The sequence shown here is derived from an EMBL/GenBank/DDBJ whole genome shotgun (WGS) entry which is preliminary data.</text>
</comment>
<evidence type="ECO:0000313" key="3">
    <source>
        <dbReference type="Proteomes" id="UP000609121"/>
    </source>
</evidence>
<name>A0A8J6YVQ4_9RHOB</name>
<organism evidence="2 3">
    <name type="scientific">Mangrovicoccus algicola</name>
    <dbReference type="NCBI Taxonomy" id="2771008"/>
    <lineage>
        <taxon>Bacteria</taxon>
        <taxon>Pseudomonadati</taxon>
        <taxon>Pseudomonadota</taxon>
        <taxon>Alphaproteobacteria</taxon>
        <taxon>Rhodobacterales</taxon>
        <taxon>Paracoccaceae</taxon>
        <taxon>Mangrovicoccus</taxon>
    </lineage>
</organism>